<dbReference type="Proteomes" id="UP000182334">
    <property type="component" value="Chromosome I"/>
</dbReference>
<proteinExistence type="predicted"/>
<evidence type="ECO:0000313" key="1">
    <source>
        <dbReference type="EMBL" id="SGZ47063.1"/>
    </source>
</evidence>
<evidence type="ECO:0000313" key="2">
    <source>
        <dbReference type="Proteomes" id="UP000182334"/>
    </source>
</evidence>
<dbReference type="OrthoDB" id="4095966at2759"/>
<accession>A0A1L0B7J7</accession>
<keyword evidence="2" id="KW-1185">Reference proteome</keyword>
<reference evidence="1 2" key="1">
    <citation type="submission" date="2016-10" db="EMBL/GenBank/DDBJ databases">
        <authorList>
            <person name="de Groot N.N."/>
        </authorList>
    </citation>
    <scope>NUCLEOTIDE SEQUENCE [LARGE SCALE GENOMIC DNA]</scope>
    <source>
        <strain evidence="1 2">CBS 141442</strain>
    </source>
</reference>
<protein>
    <submittedName>
        <fullName evidence="1">CIC11C00000004684</fullName>
    </submittedName>
</protein>
<gene>
    <name evidence="1" type="ORF">SAMEA4029010_CIC11G00000004684</name>
</gene>
<name>A0A1L0B7J7_9ASCO</name>
<dbReference type="AlphaFoldDB" id="A0A1L0B7J7"/>
<dbReference type="EMBL" id="LT635756">
    <property type="protein sequence ID" value="SGZ47063.1"/>
    <property type="molecule type" value="Genomic_DNA"/>
</dbReference>
<organism evidence="1 2">
    <name type="scientific">Sungouiella intermedia</name>
    <dbReference type="NCBI Taxonomy" id="45354"/>
    <lineage>
        <taxon>Eukaryota</taxon>
        <taxon>Fungi</taxon>
        <taxon>Dikarya</taxon>
        <taxon>Ascomycota</taxon>
        <taxon>Saccharomycotina</taxon>
        <taxon>Pichiomycetes</taxon>
        <taxon>Metschnikowiaceae</taxon>
        <taxon>Sungouiella</taxon>
    </lineage>
</organism>
<sequence length="219" mass="25137">MKTATLHEDIQKYQQILTKSEELEKDIPPRSVFDCQKRARVTKRKLIKLKNAPIPRPQFGGPKVINTKVKKSVVEAVKSEKVHQKRSSIRTRSRSKLAELVLETSLKSQLEAKVQVKKAPIKPLRAKAITFENKVMAGNLYSELVEKIRDASNDIDFGMLWKLLPKNIDLEKEKFNVENKEADKLLWKMLTAAFSDDIDLFFRKISGWPLDNAQSLPLV</sequence>